<reference evidence="10" key="1">
    <citation type="submission" date="2017-03" db="EMBL/GenBank/DDBJ databases">
        <title>Genomes of endolithic fungi from Antarctica.</title>
        <authorList>
            <person name="Coleine C."/>
            <person name="Masonjones S."/>
            <person name="Stajich J.E."/>
        </authorList>
    </citation>
    <scope>NUCLEOTIDE SEQUENCE [LARGE SCALE GENOMIC DNA]</scope>
    <source>
        <strain evidence="10">CCFEE 5527</strain>
    </source>
</reference>
<dbReference type="InterPro" id="IPR036063">
    <property type="entry name" value="Smr_dom_sf"/>
</dbReference>
<feature type="region of interest" description="Disordered" evidence="6">
    <location>
        <begin position="454"/>
        <end position="484"/>
    </location>
</feature>
<feature type="compositionally biased region" description="Low complexity" evidence="6">
    <location>
        <begin position="413"/>
        <end position="422"/>
    </location>
</feature>
<dbReference type="InterPro" id="IPR036855">
    <property type="entry name" value="Znf_CCCH_sf"/>
</dbReference>
<dbReference type="Gene3D" id="3.30.1370.110">
    <property type="match status" value="1"/>
</dbReference>
<evidence type="ECO:0000256" key="4">
    <source>
        <dbReference type="ARBA" id="ARBA00022833"/>
    </source>
</evidence>
<dbReference type="EMBL" id="NAJO01000035">
    <property type="protein sequence ID" value="OQO00526.1"/>
    <property type="molecule type" value="Genomic_DNA"/>
</dbReference>
<protein>
    <recommendedName>
        <fullName evidence="11">Polyadenylate-binding protein-interacting protein 7</fullName>
    </recommendedName>
</protein>
<dbReference type="GO" id="GO:0045892">
    <property type="term" value="P:negative regulation of DNA-templated transcription"/>
    <property type="evidence" value="ECO:0007669"/>
    <property type="project" value="InterPro"/>
</dbReference>
<feature type="compositionally biased region" description="Polar residues" evidence="6">
    <location>
        <begin position="514"/>
        <end position="526"/>
    </location>
</feature>
<evidence type="ECO:0000256" key="3">
    <source>
        <dbReference type="ARBA" id="ARBA00022771"/>
    </source>
</evidence>
<accession>A0A1V8SMY5</accession>
<dbReference type="Pfam" id="PF14608">
    <property type="entry name" value="zf-CCCH_2"/>
    <property type="match status" value="2"/>
</dbReference>
<dbReference type="InParanoid" id="A0A1V8SMY5"/>
<dbReference type="SUPFAM" id="SSF160443">
    <property type="entry name" value="SMR domain-like"/>
    <property type="match status" value="1"/>
</dbReference>
<keyword evidence="2" id="KW-0677">Repeat</keyword>
<keyword evidence="4 5" id="KW-0862">Zinc</keyword>
<evidence type="ECO:0000256" key="1">
    <source>
        <dbReference type="ARBA" id="ARBA00022723"/>
    </source>
</evidence>
<keyword evidence="10" id="KW-1185">Reference proteome</keyword>
<feature type="zinc finger region" description="C3H1-type" evidence="5">
    <location>
        <begin position="283"/>
        <end position="310"/>
    </location>
</feature>
<dbReference type="AlphaFoldDB" id="A0A1V8SMY5"/>
<dbReference type="STRING" id="1507870.A0A1V8SMY5"/>
<dbReference type="InterPro" id="IPR000571">
    <property type="entry name" value="Znf_CCCH"/>
</dbReference>
<feature type="zinc finger region" description="C3H1-type" evidence="5">
    <location>
        <begin position="313"/>
        <end position="335"/>
    </location>
</feature>
<evidence type="ECO:0000313" key="9">
    <source>
        <dbReference type="EMBL" id="OQO00526.1"/>
    </source>
</evidence>
<dbReference type="SMART" id="SM01162">
    <property type="entry name" value="DUF1771"/>
    <property type="match status" value="1"/>
</dbReference>
<dbReference type="InterPro" id="IPR045124">
    <property type="entry name" value="Su(sable)-like"/>
</dbReference>
<feature type="compositionally biased region" description="Polar residues" evidence="6">
    <location>
        <begin position="85"/>
        <end position="94"/>
    </location>
</feature>
<dbReference type="PROSITE" id="PS50828">
    <property type="entry name" value="SMR"/>
    <property type="match status" value="1"/>
</dbReference>
<feature type="domain" description="C3H1-type" evidence="7">
    <location>
        <begin position="283"/>
        <end position="310"/>
    </location>
</feature>
<evidence type="ECO:0000256" key="5">
    <source>
        <dbReference type="PROSITE-ProRule" id="PRU00723"/>
    </source>
</evidence>
<dbReference type="GO" id="GO:0008270">
    <property type="term" value="F:zinc ion binding"/>
    <property type="evidence" value="ECO:0007669"/>
    <property type="project" value="UniProtKB-KW"/>
</dbReference>
<dbReference type="SMART" id="SM00356">
    <property type="entry name" value="ZnF_C3H1"/>
    <property type="match status" value="2"/>
</dbReference>
<dbReference type="InterPro" id="IPR002625">
    <property type="entry name" value="Smr_dom"/>
</dbReference>
<evidence type="ECO:0008006" key="11">
    <source>
        <dbReference type="Google" id="ProtNLM"/>
    </source>
</evidence>
<feature type="compositionally biased region" description="Polar residues" evidence="6">
    <location>
        <begin position="119"/>
        <end position="128"/>
    </location>
</feature>
<dbReference type="PANTHER" id="PTHR13119:SF12">
    <property type="entry name" value="PROTEIN SUPPRESSOR OF SABLE"/>
    <property type="match status" value="1"/>
</dbReference>
<feature type="compositionally biased region" description="Basic residues" evidence="6">
    <location>
        <begin position="458"/>
        <end position="472"/>
    </location>
</feature>
<evidence type="ECO:0000256" key="6">
    <source>
        <dbReference type="SAM" id="MobiDB-lite"/>
    </source>
</evidence>
<dbReference type="Pfam" id="PF08590">
    <property type="entry name" value="DUF1771"/>
    <property type="match status" value="1"/>
</dbReference>
<evidence type="ECO:0000259" key="7">
    <source>
        <dbReference type="PROSITE" id="PS50103"/>
    </source>
</evidence>
<dbReference type="FunFam" id="3.30.1370.110:FF:000002">
    <property type="entry name" value="CCCH zinc finger and SMR domain protein"/>
    <property type="match status" value="1"/>
</dbReference>
<gene>
    <name evidence="9" type="ORF">B0A48_13876</name>
</gene>
<dbReference type="GO" id="GO:0003723">
    <property type="term" value="F:RNA binding"/>
    <property type="evidence" value="ECO:0007669"/>
    <property type="project" value="InterPro"/>
</dbReference>
<dbReference type="SMART" id="SM00463">
    <property type="entry name" value="SMR"/>
    <property type="match status" value="1"/>
</dbReference>
<proteinExistence type="predicted"/>
<dbReference type="PROSITE" id="PS50103">
    <property type="entry name" value="ZF_C3H1"/>
    <property type="match status" value="2"/>
</dbReference>
<evidence type="ECO:0000313" key="10">
    <source>
        <dbReference type="Proteomes" id="UP000192596"/>
    </source>
</evidence>
<feature type="domain" description="Smr" evidence="8">
    <location>
        <begin position="623"/>
        <end position="704"/>
    </location>
</feature>
<evidence type="ECO:0000256" key="2">
    <source>
        <dbReference type="ARBA" id="ARBA00022737"/>
    </source>
</evidence>
<dbReference type="SUPFAM" id="SSF90229">
    <property type="entry name" value="CCCH zinc finger"/>
    <property type="match status" value="1"/>
</dbReference>
<name>A0A1V8SMY5_9PEZI</name>
<dbReference type="GO" id="GO:0005634">
    <property type="term" value="C:nucleus"/>
    <property type="evidence" value="ECO:0007669"/>
    <property type="project" value="TreeGrafter"/>
</dbReference>
<dbReference type="InterPro" id="IPR013899">
    <property type="entry name" value="DUF1771"/>
</dbReference>
<feature type="compositionally biased region" description="Basic and acidic residues" evidence="6">
    <location>
        <begin position="736"/>
        <end position="759"/>
    </location>
</feature>
<organism evidence="9 10">
    <name type="scientific">Cryoendolithus antarcticus</name>
    <dbReference type="NCBI Taxonomy" id="1507870"/>
    <lineage>
        <taxon>Eukaryota</taxon>
        <taxon>Fungi</taxon>
        <taxon>Dikarya</taxon>
        <taxon>Ascomycota</taxon>
        <taxon>Pezizomycotina</taxon>
        <taxon>Dothideomycetes</taxon>
        <taxon>Dothideomycetidae</taxon>
        <taxon>Cladosporiales</taxon>
        <taxon>Cladosporiaceae</taxon>
        <taxon>Cryoendolithus</taxon>
    </lineage>
</organism>
<keyword evidence="1 5" id="KW-0479">Metal-binding</keyword>
<feature type="domain" description="C3H1-type" evidence="7">
    <location>
        <begin position="313"/>
        <end position="335"/>
    </location>
</feature>
<feature type="region of interest" description="Disordered" evidence="6">
    <location>
        <begin position="57"/>
        <end position="150"/>
    </location>
</feature>
<feature type="region of interest" description="Disordered" evidence="6">
    <location>
        <begin position="514"/>
        <end position="533"/>
    </location>
</feature>
<feature type="compositionally biased region" description="Basic and acidic residues" evidence="6">
    <location>
        <begin position="712"/>
        <end position="721"/>
    </location>
</feature>
<keyword evidence="3 5" id="KW-0863">Zinc-finger</keyword>
<feature type="region of interest" description="Disordered" evidence="6">
    <location>
        <begin position="405"/>
        <end position="440"/>
    </location>
</feature>
<feature type="region of interest" description="Disordered" evidence="6">
    <location>
        <begin position="712"/>
        <end position="759"/>
    </location>
</feature>
<dbReference type="Proteomes" id="UP000192596">
    <property type="component" value="Unassembled WGS sequence"/>
</dbReference>
<comment type="caution">
    <text evidence="9">The sequence shown here is derived from an EMBL/GenBank/DDBJ whole genome shotgun (WGS) entry which is preliminary data.</text>
</comment>
<dbReference type="PANTHER" id="PTHR13119">
    <property type="entry name" value="ZINC FINGER CCCH DOMAIN-CONTAINING PROTEI"/>
    <property type="match status" value="1"/>
</dbReference>
<dbReference type="OrthoDB" id="3247158at2759"/>
<evidence type="ECO:0000259" key="8">
    <source>
        <dbReference type="PROSITE" id="PS50828"/>
    </source>
</evidence>
<dbReference type="Gene3D" id="4.10.1000.10">
    <property type="entry name" value="Zinc finger, CCCH-type"/>
    <property type="match status" value="1"/>
</dbReference>
<sequence length="759" mass="82341">MVSERIYELCEPILEDTKLADEEKTDKLEELLSGPPSSLKGKALEDAVLGALWKYKSAGDKKSSPPPLRGANVIRSRSPAPWIQRSGTPMSGASSPRLYSATPAAPPGFGPRPTALERTMSSQGSPFNSPKPSPRLPISTPAIPHSPRLSIYQFSDSSPTNENYGDYGSDIVDGLVNDDAGSNTSFGDGSWGGSSEFMTPYTTDMSPYDMLRSILQDNRSDAELEQVLEANGYDLSQTINALIEAQDQGAPVMAAQQEQQSRTILIGKNMEPASRPVTPLGQQRSPIICRYWLASGHCARADCRFAHTLENHLCKFWMQGNCLAGNLCQFSHDPSVLMQQLSIANSGTTTPQYIAPNFQLTDIDSFPALQPQTSNPYEDSDPIDPETITAVLQHHQQQMASAMPSGLYPTFIPTGPRSSSRPTSRHTSRAPTPGVHNNVNFTDEEAFPTLGSAAAAKPGKRHHGKRGGHGHHSTNPVPIPQPSSLADIVRLSPSPAASPSARDAMRRGLHNNRSFTSTRENSSASHSIPAPAQIPWLETGDKVNQAYLRARAEAVRHGGLRNKFLQSAAQAWNRNDARGAKALSLRGQNENALMREAHREAARALYEDRNAHLASSAQKELYVDLHGLHAEEAVAYLSECLLEHQVSSRPLYAITGTGHHSKNGKDKVGKAVRAFLVEWRYAFREFSVPGDRGGVGGILGVDPSSYDRSVAREARAGKAGDGDSGVDLGQDTKVLLAKEDPRKRMGSGEREEELLESRS</sequence>